<dbReference type="PANTHER" id="PTHR30563">
    <property type="entry name" value="DNA RECOMBINATION PROTEIN RMUC"/>
    <property type="match status" value="1"/>
</dbReference>
<feature type="coiled-coil region" evidence="5">
    <location>
        <begin position="60"/>
        <end position="118"/>
    </location>
</feature>
<dbReference type="Proteomes" id="UP000092482">
    <property type="component" value="Chromosome"/>
</dbReference>
<evidence type="ECO:0000256" key="1">
    <source>
        <dbReference type="ARBA" id="ARBA00003416"/>
    </source>
</evidence>
<feature type="region of interest" description="Disordered" evidence="6">
    <location>
        <begin position="402"/>
        <end position="427"/>
    </location>
</feature>
<proteinExistence type="inferred from homology"/>
<organism evidence="7 8">
    <name type="scientific">Serinicoccus hydrothermalis</name>
    <dbReference type="NCBI Taxonomy" id="1758689"/>
    <lineage>
        <taxon>Bacteria</taxon>
        <taxon>Bacillati</taxon>
        <taxon>Actinomycetota</taxon>
        <taxon>Actinomycetes</taxon>
        <taxon>Micrococcales</taxon>
        <taxon>Ornithinimicrobiaceae</taxon>
        <taxon>Serinicoccus</taxon>
    </lineage>
</organism>
<dbReference type="KEGG" id="serj:SGUI_2954"/>
<dbReference type="AlphaFoldDB" id="A0A1B1NFZ9"/>
<dbReference type="PANTHER" id="PTHR30563:SF0">
    <property type="entry name" value="DNA RECOMBINATION PROTEIN RMUC"/>
    <property type="match status" value="1"/>
</dbReference>
<dbReference type="EMBL" id="CP014989">
    <property type="protein sequence ID" value="ANS80350.1"/>
    <property type="molecule type" value="Genomic_DNA"/>
</dbReference>
<dbReference type="STRING" id="1758689.SGUI_2954"/>
<evidence type="ECO:0000256" key="4">
    <source>
        <dbReference type="ARBA" id="ARBA00023172"/>
    </source>
</evidence>
<evidence type="ECO:0000256" key="3">
    <source>
        <dbReference type="ARBA" id="ARBA00023054"/>
    </source>
</evidence>
<evidence type="ECO:0000313" key="8">
    <source>
        <dbReference type="Proteomes" id="UP000092482"/>
    </source>
</evidence>
<protein>
    <submittedName>
        <fullName evidence="7">DNA recombination protein RmuC</fullName>
    </submittedName>
</protein>
<evidence type="ECO:0000313" key="7">
    <source>
        <dbReference type="EMBL" id="ANS80350.1"/>
    </source>
</evidence>
<dbReference type="Pfam" id="PF02646">
    <property type="entry name" value="RmuC"/>
    <property type="match status" value="1"/>
</dbReference>
<keyword evidence="3 5" id="KW-0175">Coiled coil</keyword>
<evidence type="ECO:0000256" key="6">
    <source>
        <dbReference type="SAM" id="MobiDB-lite"/>
    </source>
</evidence>
<dbReference type="InterPro" id="IPR003798">
    <property type="entry name" value="DNA_recombination_RmuC"/>
</dbReference>
<gene>
    <name evidence="7" type="ORF">SGUI_2954</name>
</gene>
<accession>A0A1B1NFZ9</accession>
<evidence type="ECO:0000256" key="5">
    <source>
        <dbReference type="SAM" id="Coils"/>
    </source>
</evidence>
<reference evidence="7 8" key="1">
    <citation type="submission" date="2016-03" db="EMBL/GenBank/DDBJ databases">
        <title>Shallow-sea hydrothermal system.</title>
        <authorList>
            <person name="Tang K."/>
        </authorList>
    </citation>
    <scope>NUCLEOTIDE SEQUENCE [LARGE SCALE GENOMIC DNA]</scope>
    <source>
        <strain evidence="7 8">JLT9</strain>
    </source>
</reference>
<keyword evidence="4" id="KW-0233">DNA recombination</keyword>
<keyword evidence="8" id="KW-1185">Reference proteome</keyword>
<dbReference type="GO" id="GO:0006310">
    <property type="term" value="P:DNA recombination"/>
    <property type="evidence" value="ECO:0007669"/>
    <property type="project" value="UniProtKB-KW"/>
</dbReference>
<dbReference type="PATRIC" id="fig|1758689.4.peg.3082"/>
<evidence type="ECO:0000256" key="2">
    <source>
        <dbReference type="ARBA" id="ARBA00009840"/>
    </source>
</evidence>
<sequence length="427" mass="46085">MSVAGARVSSMNEQLTLGAVLPLLLALLLGLLLGWLLARSAAAARSARSETEMALVRSSRDRAHAEAAELRQEVEGLMSRENHDTRTAAELAPLRSALDRVEQQVRSLERDRVEHFGQVGEHLDQVAAQTRALREQTAALSGALSASGTRGTWGEVQLRRVMEHAGMLARCDFDEQVSAISRHDARVRPDAVVRLPGDKVLVVDSKAPLSAFLRAQAPDLTGDEVDRLLRDHAGALRTHVDALAGKDYWSAFTTSPELVVCFVPSDAVLAAALRAAPDLYDHAQSRKVVLASPATLLAVLRATALAWQQDSLAGNARELLALGTELHQRLGTVGRHTRALGSALRRSVETYNQLVGTLESRVMVTSRRMSELGLTESAPEALPTLETAPRPVAQDWLAVELDEGTPGRPAEVDVTDEPPATRSRRAG</sequence>
<comment type="function">
    <text evidence="1">Involved in DNA recombination.</text>
</comment>
<name>A0A1B1NFZ9_9MICO</name>
<comment type="similarity">
    <text evidence="2">Belongs to the RmuC family.</text>
</comment>